<sequence length="139" mass="15124">MLGALVILGISGYVRYQANLEIEASRSREVTMMADNVADRLAIFISRREAKMASLVQEPALVRALLDRDEQALRDQEARIRQLFPEASGVNLLPPGLDEVDLETSPPISYAALDLLRQAETRDPAAGRGAPVQQPGGSI</sequence>
<reference evidence="1 2" key="1">
    <citation type="journal article" date="2010" name="Int. J. Syst. Evol. Microbiol.">
        <title>Thiohalobacter thiocyanaticus gen. nov., sp. nov., a moderately halophilic, sulfur-oxidizing gammaproteobacterium from hypersaline lakes, that utilizes thiocyanate.</title>
        <authorList>
            <person name="Sorokin D.Y."/>
            <person name="Kovaleva O.L."/>
            <person name="Tourova T.P."/>
            <person name="Muyzer G."/>
        </authorList>
    </citation>
    <scope>NUCLEOTIDE SEQUENCE [LARGE SCALE GENOMIC DNA]</scope>
    <source>
        <strain evidence="1 2">Hrh1</strain>
    </source>
</reference>
<proteinExistence type="predicted"/>
<gene>
    <name evidence="1" type="ORF">D6C00_09550</name>
</gene>
<keyword evidence="2" id="KW-1185">Reference proteome</keyword>
<dbReference type="Proteomes" id="UP000287798">
    <property type="component" value="Unassembled WGS sequence"/>
</dbReference>
<dbReference type="EMBL" id="QZMU01000001">
    <property type="protein sequence ID" value="RRQ22173.1"/>
    <property type="molecule type" value="Genomic_DNA"/>
</dbReference>
<evidence type="ECO:0000313" key="1">
    <source>
        <dbReference type="EMBL" id="RRQ22173.1"/>
    </source>
</evidence>
<evidence type="ECO:0000313" key="2">
    <source>
        <dbReference type="Proteomes" id="UP000287798"/>
    </source>
</evidence>
<accession>A0A426QK84</accession>
<name>A0A426QK84_9GAMM</name>
<organism evidence="1 2">
    <name type="scientific">Thiohalobacter thiocyanaticus</name>
    <dbReference type="NCBI Taxonomy" id="585455"/>
    <lineage>
        <taxon>Bacteria</taxon>
        <taxon>Pseudomonadati</taxon>
        <taxon>Pseudomonadota</taxon>
        <taxon>Gammaproteobacteria</taxon>
        <taxon>Thiohalobacterales</taxon>
        <taxon>Thiohalobacteraceae</taxon>
        <taxon>Thiohalobacter</taxon>
    </lineage>
</organism>
<comment type="caution">
    <text evidence="1">The sequence shown here is derived from an EMBL/GenBank/DDBJ whole genome shotgun (WGS) entry which is preliminary data.</text>
</comment>
<dbReference type="RefSeq" id="WP_125181513.1">
    <property type="nucleotide sequence ID" value="NZ_QZMU01000001.1"/>
</dbReference>
<protein>
    <submittedName>
        <fullName evidence="1">Uncharacterized protein</fullName>
    </submittedName>
</protein>
<dbReference type="AlphaFoldDB" id="A0A426QK84"/>